<feature type="compositionally biased region" description="Basic and acidic residues" evidence="1">
    <location>
        <begin position="20"/>
        <end position="29"/>
    </location>
</feature>
<dbReference type="AlphaFoldDB" id="A0A8S9Q2V1"/>
<gene>
    <name evidence="2" type="ORF">F2Q69_00050623</name>
</gene>
<dbReference type="EMBL" id="QGKX02001347">
    <property type="protein sequence ID" value="KAF3526341.1"/>
    <property type="molecule type" value="Genomic_DNA"/>
</dbReference>
<evidence type="ECO:0000313" key="3">
    <source>
        <dbReference type="Proteomes" id="UP000712600"/>
    </source>
</evidence>
<accession>A0A8S9Q2V1</accession>
<protein>
    <submittedName>
        <fullName evidence="2">Uncharacterized protein</fullName>
    </submittedName>
</protein>
<feature type="compositionally biased region" description="Polar residues" evidence="1">
    <location>
        <begin position="51"/>
        <end position="61"/>
    </location>
</feature>
<organism evidence="2 3">
    <name type="scientific">Brassica cretica</name>
    <name type="common">Mustard</name>
    <dbReference type="NCBI Taxonomy" id="69181"/>
    <lineage>
        <taxon>Eukaryota</taxon>
        <taxon>Viridiplantae</taxon>
        <taxon>Streptophyta</taxon>
        <taxon>Embryophyta</taxon>
        <taxon>Tracheophyta</taxon>
        <taxon>Spermatophyta</taxon>
        <taxon>Magnoliopsida</taxon>
        <taxon>eudicotyledons</taxon>
        <taxon>Gunneridae</taxon>
        <taxon>Pentapetalae</taxon>
        <taxon>rosids</taxon>
        <taxon>malvids</taxon>
        <taxon>Brassicales</taxon>
        <taxon>Brassicaceae</taxon>
        <taxon>Brassiceae</taxon>
        <taxon>Brassica</taxon>
    </lineage>
</organism>
<sequence>MWSQQDQSRRSEPAPVAAEEQSHFEHEGGSESEAEGLGDQGSGEAGGLGNQGSDSPVQSGEESVRENQNEGQEAGEENFKKNLLRNKWLWSCEFFRAQAVCGRDGSTSTVPGVVRSMYGLTGPYTRPKYAHHPFFFLSRSIPLLGSPMAVQGRTVRTGSYRRPIFAPSTIFSQTPPKPS</sequence>
<dbReference type="Proteomes" id="UP000712600">
    <property type="component" value="Unassembled WGS sequence"/>
</dbReference>
<name>A0A8S9Q2V1_BRACR</name>
<reference evidence="2" key="1">
    <citation type="submission" date="2019-12" db="EMBL/GenBank/DDBJ databases">
        <title>Genome sequencing and annotation of Brassica cretica.</title>
        <authorList>
            <person name="Studholme D.J."/>
            <person name="Sarris P."/>
        </authorList>
    </citation>
    <scope>NUCLEOTIDE SEQUENCE</scope>
    <source>
        <strain evidence="2">PFS-109/04</strain>
        <tissue evidence="2">Leaf</tissue>
    </source>
</reference>
<feature type="compositionally biased region" description="Gly residues" evidence="1">
    <location>
        <begin position="38"/>
        <end position="50"/>
    </location>
</feature>
<comment type="caution">
    <text evidence="2">The sequence shown here is derived from an EMBL/GenBank/DDBJ whole genome shotgun (WGS) entry which is preliminary data.</text>
</comment>
<evidence type="ECO:0000256" key="1">
    <source>
        <dbReference type="SAM" id="MobiDB-lite"/>
    </source>
</evidence>
<feature type="region of interest" description="Disordered" evidence="1">
    <location>
        <begin position="1"/>
        <end position="78"/>
    </location>
</feature>
<evidence type="ECO:0000313" key="2">
    <source>
        <dbReference type="EMBL" id="KAF3526341.1"/>
    </source>
</evidence>
<proteinExistence type="predicted"/>